<name>A0A6M6JTC3_9PSEU</name>
<keyword evidence="10" id="KW-1185">Reference proteome</keyword>
<dbReference type="PROSITE" id="PS51379">
    <property type="entry name" value="4FE4S_FER_2"/>
    <property type="match status" value="1"/>
</dbReference>
<evidence type="ECO:0000256" key="2">
    <source>
        <dbReference type="ARBA" id="ARBA00022448"/>
    </source>
</evidence>
<evidence type="ECO:0000256" key="4">
    <source>
        <dbReference type="ARBA" id="ARBA00022982"/>
    </source>
</evidence>
<proteinExistence type="predicted"/>
<sequence length="62" mass="6286">MRVEVDRKACAGHGQCSATAPAVYELDDDGFCLPVVAVPPGAEDDAEAGAAACPEQAIEVTP</sequence>
<dbReference type="RefSeq" id="WP_172165999.1">
    <property type="nucleotide sequence ID" value="NZ_CP053564.1"/>
</dbReference>
<keyword evidence="2" id="KW-0813">Transport</keyword>
<keyword evidence="7" id="KW-0003">3Fe-4S</keyword>
<gene>
    <name evidence="9" type="ORF">HOP40_31140</name>
</gene>
<dbReference type="PANTHER" id="PTHR36923">
    <property type="entry name" value="FERREDOXIN"/>
    <property type="match status" value="1"/>
</dbReference>
<dbReference type="InterPro" id="IPR051269">
    <property type="entry name" value="Fe-S_cluster_ET"/>
</dbReference>
<protein>
    <submittedName>
        <fullName evidence="9">Ferredoxin</fullName>
    </submittedName>
</protein>
<evidence type="ECO:0000259" key="8">
    <source>
        <dbReference type="PROSITE" id="PS51379"/>
    </source>
</evidence>
<dbReference type="Proteomes" id="UP000505377">
    <property type="component" value="Chromosome"/>
</dbReference>
<evidence type="ECO:0000256" key="7">
    <source>
        <dbReference type="ARBA" id="ARBA00023291"/>
    </source>
</evidence>
<keyword evidence="4" id="KW-0249">Electron transport</keyword>
<evidence type="ECO:0000256" key="6">
    <source>
        <dbReference type="ARBA" id="ARBA00023014"/>
    </source>
</evidence>
<dbReference type="KEGG" id="pbro:HOP40_31140"/>
<reference evidence="9 10" key="1">
    <citation type="submission" date="2020-05" db="EMBL/GenBank/DDBJ databases">
        <authorList>
            <person name="Mo P."/>
        </authorList>
    </citation>
    <scope>NUCLEOTIDE SEQUENCE [LARGE SCALE GENOMIC DNA]</scope>
    <source>
        <strain evidence="9 10">Gen01</strain>
    </source>
</reference>
<accession>A0A6M6JTC3</accession>
<keyword evidence="5" id="KW-0408">Iron</keyword>
<evidence type="ECO:0000256" key="3">
    <source>
        <dbReference type="ARBA" id="ARBA00022723"/>
    </source>
</evidence>
<comment type="cofactor">
    <cofactor evidence="1">
        <name>[3Fe-4S] cluster</name>
        <dbReference type="ChEBI" id="CHEBI:21137"/>
    </cofactor>
</comment>
<dbReference type="Gene3D" id="3.30.70.20">
    <property type="match status" value="1"/>
</dbReference>
<dbReference type="InterPro" id="IPR017896">
    <property type="entry name" value="4Fe4S_Fe-S-bd"/>
</dbReference>
<dbReference type="GO" id="GO:0046872">
    <property type="term" value="F:metal ion binding"/>
    <property type="evidence" value="ECO:0007669"/>
    <property type="project" value="UniProtKB-KW"/>
</dbReference>
<evidence type="ECO:0000313" key="10">
    <source>
        <dbReference type="Proteomes" id="UP000505377"/>
    </source>
</evidence>
<dbReference type="EMBL" id="CP053564">
    <property type="protein sequence ID" value="QJY49669.1"/>
    <property type="molecule type" value="Genomic_DNA"/>
</dbReference>
<evidence type="ECO:0000256" key="1">
    <source>
        <dbReference type="ARBA" id="ARBA00001927"/>
    </source>
</evidence>
<dbReference type="Pfam" id="PF13459">
    <property type="entry name" value="Fer4_15"/>
    <property type="match status" value="1"/>
</dbReference>
<dbReference type="SUPFAM" id="SSF54862">
    <property type="entry name" value="4Fe-4S ferredoxins"/>
    <property type="match status" value="1"/>
</dbReference>
<dbReference type="AlphaFoldDB" id="A0A6M6JTC3"/>
<evidence type="ECO:0000313" key="9">
    <source>
        <dbReference type="EMBL" id="QJY49669.1"/>
    </source>
</evidence>
<keyword evidence="6" id="KW-0411">Iron-sulfur</keyword>
<organism evidence="9 10">
    <name type="scientific">Pseudonocardia broussonetiae</name>
    <dbReference type="NCBI Taxonomy" id="2736640"/>
    <lineage>
        <taxon>Bacteria</taxon>
        <taxon>Bacillati</taxon>
        <taxon>Actinomycetota</taxon>
        <taxon>Actinomycetes</taxon>
        <taxon>Pseudonocardiales</taxon>
        <taxon>Pseudonocardiaceae</taxon>
        <taxon>Pseudonocardia</taxon>
    </lineage>
</organism>
<dbReference type="GO" id="GO:0051538">
    <property type="term" value="F:3 iron, 4 sulfur cluster binding"/>
    <property type="evidence" value="ECO:0007669"/>
    <property type="project" value="UniProtKB-KW"/>
</dbReference>
<keyword evidence="3" id="KW-0479">Metal-binding</keyword>
<dbReference type="PANTHER" id="PTHR36923:SF3">
    <property type="entry name" value="FERREDOXIN"/>
    <property type="match status" value="1"/>
</dbReference>
<feature type="domain" description="4Fe-4S ferredoxin-type" evidence="8">
    <location>
        <begin position="1"/>
        <end position="29"/>
    </location>
</feature>
<evidence type="ECO:0000256" key="5">
    <source>
        <dbReference type="ARBA" id="ARBA00023004"/>
    </source>
</evidence>